<feature type="non-terminal residue" evidence="14">
    <location>
        <position position="1"/>
    </location>
</feature>
<keyword evidence="11 12" id="KW-0407">Ion channel</keyword>
<comment type="similarity">
    <text evidence="2 12">Belongs to the amiloride-sensitive sodium channel (TC 1.A.6) family.</text>
</comment>
<dbReference type="OMA" id="RVCGPND"/>
<evidence type="ECO:0000256" key="7">
    <source>
        <dbReference type="ARBA" id="ARBA00023053"/>
    </source>
</evidence>
<reference evidence="14 15" key="1">
    <citation type="journal article" date="2010" name="Science">
        <title>Genomic comparison of the ants Camponotus floridanus and Harpegnathos saltator.</title>
        <authorList>
            <person name="Bonasio R."/>
            <person name="Zhang G."/>
            <person name="Ye C."/>
            <person name="Mutti N.S."/>
            <person name="Fang X."/>
            <person name="Qin N."/>
            <person name="Donahue G."/>
            <person name="Yang P."/>
            <person name="Li Q."/>
            <person name="Li C."/>
            <person name="Zhang P."/>
            <person name="Huang Z."/>
            <person name="Berger S.L."/>
            <person name="Reinberg D."/>
            <person name="Wang J."/>
            <person name="Liebig J."/>
        </authorList>
    </citation>
    <scope>NUCLEOTIDE SEQUENCE [LARGE SCALE GENOMIC DNA]</scope>
    <source>
        <strain evidence="14 15">R22 G/1</strain>
    </source>
</reference>
<evidence type="ECO:0000256" key="11">
    <source>
        <dbReference type="ARBA" id="ARBA00023303"/>
    </source>
</evidence>
<dbReference type="PANTHER" id="PTHR11690">
    <property type="entry name" value="AMILORIDE-SENSITIVE SODIUM CHANNEL-RELATED"/>
    <property type="match status" value="1"/>
</dbReference>
<comment type="subcellular location">
    <subcellularLocation>
        <location evidence="1">Membrane</location>
        <topology evidence="1">Multi-pass membrane protein</topology>
    </subcellularLocation>
</comment>
<dbReference type="PANTHER" id="PTHR11690:SF243">
    <property type="entry name" value="PICKPOCKET 12-RELATED"/>
    <property type="match status" value="1"/>
</dbReference>
<keyword evidence="9 13" id="KW-0472">Membrane</keyword>
<evidence type="ECO:0000256" key="3">
    <source>
        <dbReference type="ARBA" id="ARBA00022448"/>
    </source>
</evidence>
<evidence type="ECO:0000313" key="14">
    <source>
        <dbReference type="EMBL" id="EFN82791.1"/>
    </source>
</evidence>
<accession>E2BNL2</accession>
<sequence>KKKYQACSELADIVKQYCANSSLHGLRYVGDSELSVIERIFWVISFTSALVTAIYYIIYLYQKWDGAPIIISLSPSPVPLTEFPFPSVTICNMNHAKKTEARRIKEGSDKIKKLMLEDICDTENNGTFGKEHDMIDWDTMLQFMINVSQPCTDMLYYCIWHGTRFDCKDIFNPTMTDDGICCNFNGVNRQYLFYNARDWPTLNITYMSPSVDWNPENGYNNSNMIDVIPWRPYGAGKYYGLTLALDVDEEEYFCSGTASVGFKMLLHNPVETPKIADFSFSIMPGEETRVIVKPRISTASKTLISIPKAKRKCFFTAERKLRYYRTYTQRNCVLECEANFTQSMCSCVQYYMPKSSKTQICGKKDELCAQNARRIMEMRLYDESSISSLNVTEIPSCNCWPGCFEVNYRAELSHSKLMSIAGNSEPYIKRNENYFT</sequence>
<keyword evidence="5 12" id="KW-0812">Transmembrane</keyword>
<keyword evidence="10 12" id="KW-0739">Sodium transport</keyword>
<dbReference type="Pfam" id="PF00858">
    <property type="entry name" value="ASC"/>
    <property type="match status" value="1"/>
</dbReference>
<evidence type="ECO:0000256" key="10">
    <source>
        <dbReference type="ARBA" id="ARBA00023201"/>
    </source>
</evidence>
<dbReference type="Proteomes" id="UP000008237">
    <property type="component" value="Unassembled WGS sequence"/>
</dbReference>
<evidence type="ECO:0000256" key="12">
    <source>
        <dbReference type="RuleBase" id="RU000679"/>
    </source>
</evidence>
<proteinExistence type="inferred from homology"/>
<evidence type="ECO:0000256" key="13">
    <source>
        <dbReference type="SAM" id="Phobius"/>
    </source>
</evidence>
<dbReference type="EMBL" id="GL449414">
    <property type="protein sequence ID" value="EFN82791.1"/>
    <property type="molecule type" value="Genomic_DNA"/>
</dbReference>
<keyword evidence="15" id="KW-1185">Reference proteome</keyword>
<dbReference type="InterPro" id="IPR001873">
    <property type="entry name" value="ENaC"/>
</dbReference>
<dbReference type="GO" id="GO:0005886">
    <property type="term" value="C:plasma membrane"/>
    <property type="evidence" value="ECO:0007669"/>
    <property type="project" value="TreeGrafter"/>
</dbReference>
<name>E2BNL2_HARSA</name>
<keyword evidence="4 12" id="KW-0894">Sodium channel</keyword>
<evidence type="ECO:0000256" key="5">
    <source>
        <dbReference type="ARBA" id="ARBA00022692"/>
    </source>
</evidence>
<evidence type="ECO:0000256" key="8">
    <source>
        <dbReference type="ARBA" id="ARBA00023065"/>
    </source>
</evidence>
<evidence type="ECO:0000256" key="6">
    <source>
        <dbReference type="ARBA" id="ARBA00022989"/>
    </source>
</evidence>
<evidence type="ECO:0000256" key="2">
    <source>
        <dbReference type="ARBA" id="ARBA00007193"/>
    </source>
</evidence>
<organism evidence="15">
    <name type="scientific">Harpegnathos saltator</name>
    <name type="common">Jerdon's jumping ant</name>
    <dbReference type="NCBI Taxonomy" id="610380"/>
    <lineage>
        <taxon>Eukaryota</taxon>
        <taxon>Metazoa</taxon>
        <taxon>Ecdysozoa</taxon>
        <taxon>Arthropoda</taxon>
        <taxon>Hexapoda</taxon>
        <taxon>Insecta</taxon>
        <taxon>Pterygota</taxon>
        <taxon>Neoptera</taxon>
        <taxon>Endopterygota</taxon>
        <taxon>Hymenoptera</taxon>
        <taxon>Apocrita</taxon>
        <taxon>Aculeata</taxon>
        <taxon>Formicoidea</taxon>
        <taxon>Formicidae</taxon>
        <taxon>Ponerinae</taxon>
        <taxon>Ponerini</taxon>
        <taxon>Harpegnathos</taxon>
    </lineage>
</organism>
<evidence type="ECO:0000256" key="4">
    <source>
        <dbReference type="ARBA" id="ARBA00022461"/>
    </source>
</evidence>
<dbReference type="FunCoup" id="E2BNL2">
    <property type="interactions" value="12"/>
</dbReference>
<dbReference type="AlphaFoldDB" id="E2BNL2"/>
<evidence type="ECO:0000256" key="9">
    <source>
        <dbReference type="ARBA" id="ARBA00023136"/>
    </source>
</evidence>
<dbReference type="InParanoid" id="E2BNL2"/>
<keyword evidence="6 13" id="KW-1133">Transmembrane helix</keyword>
<evidence type="ECO:0000313" key="15">
    <source>
        <dbReference type="Proteomes" id="UP000008237"/>
    </source>
</evidence>
<gene>
    <name evidence="14" type="ORF">EAI_01950</name>
</gene>
<keyword evidence="3 12" id="KW-0813">Transport</keyword>
<protein>
    <submittedName>
        <fullName evidence="14">Sodium channel protein Nach</fullName>
    </submittedName>
</protein>
<dbReference type="Gene3D" id="2.60.470.10">
    <property type="entry name" value="Acid-sensing ion channels like domains"/>
    <property type="match status" value="1"/>
</dbReference>
<dbReference type="PRINTS" id="PR01078">
    <property type="entry name" value="AMINACHANNEL"/>
</dbReference>
<dbReference type="OrthoDB" id="6021021at2759"/>
<feature type="transmembrane region" description="Helical" evidence="13">
    <location>
        <begin position="40"/>
        <end position="61"/>
    </location>
</feature>
<dbReference type="GO" id="GO:0015280">
    <property type="term" value="F:ligand-gated sodium channel activity"/>
    <property type="evidence" value="ECO:0007669"/>
    <property type="project" value="TreeGrafter"/>
</dbReference>
<keyword evidence="8 12" id="KW-0406">Ion transport</keyword>
<dbReference type="STRING" id="610380.E2BNL2"/>
<keyword evidence="7" id="KW-0915">Sodium</keyword>
<evidence type="ECO:0000256" key="1">
    <source>
        <dbReference type="ARBA" id="ARBA00004141"/>
    </source>
</evidence>